<dbReference type="AlphaFoldDB" id="A0A285KAF9"/>
<evidence type="ECO:0000313" key="2">
    <source>
        <dbReference type="EMBL" id="SNY69602.1"/>
    </source>
</evidence>
<protein>
    <submittedName>
        <fullName evidence="2">Uncharacterized protein</fullName>
    </submittedName>
</protein>
<feature type="region of interest" description="Disordered" evidence="1">
    <location>
        <begin position="43"/>
        <end position="93"/>
    </location>
</feature>
<gene>
    <name evidence="2" type="ORF">SAMN05421748_13584</name>
</gene>
<accession>A0A285KAF9</accession>
<keyword evidence="3" id="KW-1185">Reference proteome</keyword>
<dbReference type="Proteomes" id="UP000219612">
    <property type="component" value="Unassembled WGS sequence"/>
</dbReference>
<reference evidence="2 3" key="1">
    <citation type="submission" date="2017-09" db="EMBL/GenBank/DDBJ databases">
        <authorList>
            <person name="Ehlers B."/>
            <person name="Leendertz F.H."/>
        </authorList>
    </citation>
    <scope>NUCLEOTIDE SEQUENCE [LARGE SCALE GENOMIC DNA]</scope>
    <source>
        <strain evidence="2 3">CGMCC 4.6857</strain>
    </source>
</reference>
<sequence>MSDNFGDTGFNLFRLDGRLFAAYPPEIQRAIETLTTYVDDVVAGRQPAPSPGDVRSRTEQTAEEAEENAAPLPTGVACSSVSGTETERSDRGRQIVLLCGPAAEAIILECLSP</sequence>
<name>A0A285KAF9_9ACTN</name>
<dbReference type="EMBL" id="OBDY01000035">
    <property type="protein sequence ID" value="SNY69602.1"/>
    <property type="molecule type" value="Genomic_DNA"/>
</dbReference>
<evidence type="ECO:0000256" key="1">
    <source>
        <dbReference type="SAM" id="MobiDB-lite"/>
    </source>
</evidence>
<proteinExistence type="predicted"/>
<organism evidence="2 3">
    <name type="scientific">Paractinoplanes atraurantiacus</name>
    <dbReference type="NCBI Taxonomy" id="1036182"/>
    <lineage>
        <taxon>Bacteria</taxon>
        <taxon>Bacillati</taxon>
        <taxon>Actinomycetota</taxon>
        <taxon>Actinomycetes</taxon>
        <taxon>Micromonosporales</taxon>
        <taxon>Micromonosporaceae</taxon>
        <taxon>Paractinoplanes</taxon>
    </lineage>
</organism>
<dbReference type="RefSeq" id="WP_097328243.1">
    <property type="nucleotide sequence ID" value="NZ_OBDY01000035.1"/>
</dbReference>
<evidence type="ECO:0000313" key="3">
    <source>
        <dbReference type="Proteomes" id="UP000219612"/>
    </source>
</evidence>